<sequence>MEAVNKDRDSPSSDTPRSAHVFHGQYGSPYPSGSLTTERPADGRLNTNPVIAGPASAPEENRHDPPDLFPDLPDAKKRKFIIVEDVARRARLRVRATLENVDTREIPDSFRKGFSVFPRSYFPREMQSPPPSATGACFFIDDQDDQDDGIDATDGRNHPRGGRHSAARTNDKMTVRMRIAGREDVQVSVPRMRKSVRSREVRLNDLGHRMAWLQSRVFAGRPVFLQRALDCYRTKTLTAMDLGASESTPVSRLYQIRPGKKRWDDCLKRLDKSDD</sequence>
<comment type="caution">
    <text evidence="3">The sequence shown here is derived from an EMBL/GenBank/DDBJ whole genome shotgun (WGS) entry which is preliminary data.</text>
</comment>
<proteinExistence type="predicted"/>
<evidence type="ECO:0000313" key="4">
    <source>
        <dbReference type="Proteomes" id="UP000033483"/>
    </source>
</evidence>
<feature type="region of interest" description="Disordered" evidence="1">
    <location>
        <begin position="1"/>
        <end position="72"/>
    </location>
</feature>
<dbReference type="OrthoDB" id="5599902at2759"/>
<feature type="compositionally biased region" description="Basic and acidic residues" evidence="1">
    <location>
        <begin position="1"/>
        <end position="11"/>
    </location>
</feature>
<dbReference type="PANTHER" id="PTHR22949">
    <property type="entry name" value="WHITE COLLAR 2 PROTEIN WC2"/>
    <property type="match status" value="1"/>
</dbReference>
<organism evidence="3 4">
    <name type="scientific">Thielaviopsis punctulata</name>
    <dbReference type="NCBI Taxonomy" id="72032"/>
    <lineage>
        <taxon>Eukaryota</taxon>
        <taxon>Fungi</taxon>
        <taxon>Dikarya</taxon>
        <taxon>Ascomycota</taxon>
        <taxon>Pezizomycotina</taxon>
        <taxon>Sordariomycetes</taxon>
        <taxon>Hypocreomycetidae</taxon>
        <taxon>Microascales</taxon>
        <taxon>Ceratocystidaceae</taxon>
        <taxon>Thielaviopsis</taxon>
    </lineage>
</organism>
<feature type="region of interest" description="Disordered" evidence="1">
    <location>
        <begin position="144"/>
        <end position="166"/>
    </location>
</feature>
<accession>A0A0F4ZF92</accession>
<dbReference type="AlphaFoldDB" id="A0A0F4ZF92"/>
<protein>
    <recommendedName>
        <fullName evidence="2">DUF8032 domain-containing protein</fullName>
    </recommendedName>
</protein>
<dbReference type="EMBL" id="LAEV01001274">
    <property type="protein sequence ID" value="KKA28583.1"/>
    <property type="molecule type" value="Genomic_DNA"/>
</dbReference>
<keyword evidence="4" id="KW-1185">Reference proteome</keyword>
<evidence type="ECO:0000313" key="3">
    <source>
        <dbReference type="EMBL" id="KKA28583.1"/>
    </source>
</evidence>
<evidence type="ECO:0000259" key="2">
    <source>
        <dbReference type="Pfam" id="PF26087"/>
    </source>
</evidence>
<dbReference type="Pfam" id="PF26087">
    <property type="entry name" value="DUF8032"/>
    <property type="match status" value="1"/>
</dbReference>
<evidence type="ECO:0000256" key="1">
    <source>
        <dbReference type="SAM" id="MobiDB-lite"/>
    </source>
</evidence>
<dbReference type="Proteomes" id="UP000033483">
    <property type="component" value="Unassembled WGS sequence"/>
</dbReference>
<gene>
    <name evidence="3" type="ORF">TD95_004380</name>
</gene>
<dbReference type="InterPro" id="IPR058345">
    <property type="entry name" value="DUF8032"/>
</dbReference>
<dbReference type="PANTHER" id="PTHR22949:SF0">
    <property type="entry name" value="RE27538P"/>
    <property type="match status" value="1"/>
</dbReference>
<reference evidence="3 4" key="1">
    <citation type="submission" date="2015-03" db="EMBL/GenBank/DDBJ databases">
        <authorList>
            <person name="Radwan O."/>
            <person name="Al-Naeli F.A."/>
            <person name="Rendon G.A."/>
            <person name="Fields C."/>
        </authorList>
    </citation>
    <scope>NUCLEOTIDE SEQUENCE [LARGE SCALE GENOMIC DNA]</scope>
    <source>
        <strain evidence="3">CR-DP1</strain>
    </source>
</reference>
<feature type="domain" description="DUF8032" evidence="2">
    <location>
        <begin position="192"/>
        <end position="235"/>
    </location>
</feature>
<name>A0A0F4ZF92_9PEZI</name>